<keyword evidence="4" id="KW-1185">Reference proteome</keyword>
<protein>
    <submittedName>
        <fullName evidence="3">SRPBCC family protein</fullName>
    </submittedName>
</protein>
<dbReference type="InterPro" id="IPR013538">
    <property type="entry name" value="ASHA1/2-like_C"/>
</dbReference>
<sequence>MSENNAKNKTTTYVEDLSIIVERTFDAPRELVWEAWTKPEHVANWWGMGGKLAACEIDLRPGGTYLYVLRGPDGNEYPFKGVYREVVKPERLVYTRIFDVEPFSIHESVVTDTFVAQPDGKTRLTFRTDFPTAEALQGSLASGAEAGAIDSMERFSEYLASLEKE</sequence>
<reference evidence="3 4" key="1">
    <citation type="journal article" date="2023" name="Genome Announc.">
        <title>Pan-Genome Analyses of the Genus Cohnella and Proposal of the Novel Species Cohnella silvisoli sp. nov., Isolated from Forest Soil.</title>
        <authorList>
            <person name="Wang C."/>
            <person name="Mao L."/>
            <person name="Bao G."/>
            <person name="Zhu H."/>
        </authorList>
    </citation>
    <scope>NUCLEOTIDE SEQUENCE [LARGE SCALE GENOMIC DNA]</scope>
    <source>
        <strain evidence="3 4">NL03-T5-1</strain>
    </source>
</reference>
<dbReference type="Proteomes" id="UP001493487">
    <property type="component" value="Unassembled WGS sequence"/>
</dbReference>
<name>A0ABV1L2N7_9BACL</name>
<accession>A0ABV1L2N7</accession>
<dbReference type="RefSeq" id="WP_232184574.1">
    <property type="nucleotide sequence ID" value="NZ_JAIOAP010000003.1"/>
</dbReference>
<dbReference type="Pfam" id="PF08327">
    <property type="entry name" value="AHSA1"/>
    <property type="match status" value="1"/>
</dbReference>
<gene>
    <name evidence="3" type="ORF">QJS35_29670</name>
</gene>
<comment type="caution">
    <text evidence="3">The sequence shown here is derived from an EMBL/GenBank/DDBJ whole genome shotgun (WGS) entry which is preliminary data.</text>
</comment>
<comment type="similarity">
    <text evidence="1">Belongs to the AHA1 family.</text>
</comment>
<dbReference type="CDD" id="cd07826">
    <property type="entry name" value="SRPBCC_CalC_Aha1-like_9"/>
    <property type="match status" value="1"/>
</dbReference>
<dbReference type="InterPro" id="IPR023393">
    <property type="entry name" value="START-like_dom_sf"/>
</dbReference>
<proteinExistence type="inferred from homology"/>
<evidence type="ECO:0000256" key="1">
    <source>
        <dbReference type="ARBA" id="ARBA00006817"/>
    </source>
</evidence>
<organism evidence="3 4">
    <name type="scientific">Cohnella silvisoli</name>
    <dbReference type="NCBI Taxonomy" id="2873699"/>
    <lineage>
        <taxon>Bacteria</taxon>
        <taxon>Bacillati</taxon>
        <taxon>Bacillota</taxon>
        <taxon>Bacilli</taxon>
        <taxon>Bacillales</taxon>
        <taxon>Paenibacillaceae</taxon>
        <taxon>Cohnella</taxon>
    </lineage>
</organism>
<dbReference type="EMBL" id="JASKHM010000022">
    <property type="protein sequence ID" value="MEQ4486550.1"/>
    <property type="molecule type" value="Genomic_DNA"/>
</dbReference>
<evidence type="ECO:0000313" key="4">
    <source>
        <dbReference type="Proteomes" id="UP001493487"/>
    </source>
</evidence>
<evidence type="ECO:0000259" key="2">
    <source>
        <dbReference type="Pfam" id="PF08327"/>
    </source>
</evidence>
<evidence type="ECO:0000313" key="3">
    <source>
        <dbReference type="EMBL" id="MEQ4486550.1"/>
    </source>
</evidence>
<dbReference type="Gene3D" id="3.30.530.20">
    <property type="match status" value="1"/>
</dbReference>
<dbReference type="SUPFAM" id="SSF55961">
    <property type="entry name" value="Bet v1-like"/>
    <property type="match status" value="1"/>
</dbReference>
<feature type="domain" description="Activator of Hsp90 ATPase homologue 1/2-like C-terminal" evidence="2">
    <location>
        <begin position="26"/>
        <end position="159"/>
    </location>
</feature>